<evidence type="ECO:0000313" key="2">
    <source>
        <dbReference type="Proteomes" id="UP000183832"/>
    </source>
</evidence>
<reference evidence="1 2" key="1">
    <citation type="submission" date="2015-04" db="EMBL/GenBank/DDBJ databases">
        <authorList>
            <person name="Syromyatnikov M.Y."/>
            <person name="Popov V.N."/>
        </authorList>
    </citation>
    <scope>NUCLEOTIDE SEQUENCE [LARGE SCALE GENOMIC DNA]</scope>
</reference>
<dbReference type="Proteomes" id="UP000183832">
    <property type="component" value="Unassembled WGS sequence"/>
</dbReference>
<proteinExistence type="predicted"/>
<gene>
    <name evidence="1" type="ORF">CLUMA_CG005634</name>
</gene>
<dbReference type="EMBL" id="CVRI01000022">
    <property type="protein sequence ID" value="CRK92054.1"/>
    <property type="molecule type" value="Genomic_DNA"/>
</dbReference>
<organism evidence="1 2">
    <name type="scientific">Clunio marinus</name>
    <dbReference type="NCBI Taxonomy" id="568069"/>
    <lineage>
        <taxon>Eukaryota</taxon>
        <taxon>Metazoa</taxon>
        <taxon>Ecdysozoa</taxon>
        <taxon>Arthropoda</taxon>
        <taxon>Hexapoda</taxon>
        <taxon>Insecta</taxon>
        <taxon>Pterygota</taxon>
        <taxon>Neoptera</taxon>
        <taxon>Endopterygota</taxon>
        <taxon>Diptera</taxon>
        <taxon>Nematocera</taxon>
        <taxon>Chironomoidea</taxon>
        <taxon>Chironomidae</taxon>
        <taxon>Clunio</taxon>
    </lineage>
</organism>
<keyword evidence="2" id="KW-1185">Reference proteome</keyword>
<sequence length="81" mass="9201">MFIRNLCNKTASHVKTTHICRFWNLTTYEITIARRLNKSKGSVQLNGRSKALKTTSRNPPTLVVVVIALHISQFTNSNVEM</sequence>
<dbReference type="AlphaFoldDB" id="A0A1J1HZT5"/>
<accession>A0A1J1HZT5</accession>
<evidence type="ECO:0000313" key="1">
    <source>
        <dbReference type="EMBL" id="CRK92054.1"/>
    </source>
</evidence>
<protein>
    <submittedName>
        <fullName evidence="1">CLUMA_CG005634, isoform A</fullName>
    </submittedName>
</protein>
<name>A0A1J1HZT5_9DIPT</name>